<dbReference type="RefSeq" id="WP_079589810.1">
    <property type="nucleotide sequence ID" value="NZ_FUYN01000004.1"/>
</dbReference>
<sequence length="182" mass="19939">MDRLKDFIYEISDLIFGGAVLLIIILVSTYQLHGWFNISLPENIEKIIPISTGNDLNSTETNTEIAQNNSSSEDTNKVPEASNDATNENEAPKEDNTNNTSSDTQTENKSAQAEVTIRNISIAPGSSSDKVANALYENNIISSKESFISRLIELNSETKIKAGTFRIPSNASLDEVIKIVTQ</sequence>
<dbReference type="OrthoDB" id="1752954at2"/>
<protein>
    <submittedName>
        <fullName evidence="3">YceG-like family protein</fullName>
    </submittedName>
</protein>
<evidence type="ECO:0000313" key="3">
    <source>
        <dbReference type="EMBL" id="SKB54408.1"/>
    </source>
</evidence>
<evidence type="ECO:0000313" key="4">
    <source>
        <dbReference type="Proteomes" id="UP000243406"/>
    </source>
</evidence>
<accession>A0A1T5C4F6</accession>
<dbReference type="EMBL" id="FUYN01000004">
    <property type="protein sequence ID" value="SKB54408.1"/>
    <property type="molecule type" value="Genomic_DNA"/>
</dbReference>
<reference evidence="4" key="1">
    <citation type="submission" date="2017-02" db="EMBL/GenBank/DDBJ databases">
        <authorList>
            <person name="Varghese N."/>
            <person name="Submissions S."/>
        </authorList>
    </citation>
    <scope>NUCLEOTIDE SEQUENCE [LARGE SCALE GENOMIC DNA]</scope>
    <source>
        <strain evidence="4">ATCC 35199</strain>
    </source>
</reference>
<dbReference type="Gene3D" id="3.30.1490.480">
    <property type="entry name" value="Endolytic murein transglycosylase"/>
    <property type="match status" value="1"/>
</dbReference>
<proteinExistence type="predicted"/>
<dbReference type="AlphaFoldDB" id="A0A1T5C4F6"/>
<keyword evidence="2" id="KW-1133">Transmembrane helix</keyword>
<evidence type="ECO:0000256" key="1">
    <source>
        <dbReference type="SAM" id="MobiDB-lite"/>
    </source>
</evidence>
<gene>
    <name evidence="3" type="ORF">SAMN02745120_2008</name>
</gene>
<evidence type="ECO:0000256" key="2">
    <source>
        <dbReference type="SAM" id="Phobius"/>
    </source>
</evidence>
<keyword evidence="2" id="KW-0812">Transmembrane</keyword>
<name>A0A1T5C4F6_9FIRM</name>
<keyword evidence="4" id="KW-1185">Reference proteome</keyword>
<dbReference type="Proteomes" id="UP000243406">
    <property type="component" value="Unassembled WGS sequence"/>
</dbReference>
<feature type="compositionally biased region" description="Low complexity" evidence="1">
    <location>
        <begin position="97"/>
        <end position="108"/>
    </location>
</feature>
<feature type="region of interest" description="Disordered" evidence="1">
    <location>
        <begin position="52"/>
        <end position="113"/>
    </location>
</feature>
<keyword evidence="2" id="KW-0472">Membrane</keyword>
<feature type="transmembrane region" description="Helical" evidence="2">
    <location>
        <begin position="7"/>
        <end position="30"/>
    </location>
</feature>
<feature type="compositionally biased region" description="Polar residues" evidence="1">
    <location>
        <begin position="52"/>
        <end position="73"/>
    </location>
</feature>
<organism evidence="3 4">
    <name type="scientific">Acetoanaerobium noterae</name>
    <dbReference type="NCBI Taxonomy" id="745369"/>
    <lineage>
        <taxon>Bacteria</taxon>
        <taxon>Bacillati</taxon>
        <taxon>Bacillota</taxon>
        <taxon>Clostridia</taxon>
        <taxon>Peptostreptococcales</taxon>
        <taxon>Filifactoraceae</taxon>
        <taxon>Acetoanaerobium</taxon>
    </lineage>
</organism>